<dbReference type="InterPro" id="IPR007074">
    <property type="entry name" value="LicD/FKTN/FKRP_NTP_transf"/>
</dbReference>
<accession>A0A414MAV5</accession>
<dbReference type="EMBL" id="QSLA01000011">
    <property type="protein sequence ID" value="RHF08250.1"/>
    <property type="molecule type" value="Genomic_DNA"/>
</dbReference>
<comment type="caution">
    <text evidence="3">The sequence shown here is derived from an EMBL/GenBank/DDBJ whole genome shotgun (WGS) entry which is preliminary data.</text>
</comment>
<dbReference type="PANTHER" id="PTHR43404">
    <property type="entry name" value="LIPOPOLYSACCHARIDE CHOLINEPHOSPHOTRANSFERASE LICD"/>
    <property type="match status" value="1"/>
</dbReference>
<dbReference type="InterPro" id="IPR052942">
    <property type="entry name" value="LPS_cholinephosphotransferase"/>
</dbReference>
<dbReference type="AlphaFoldDB" id="A0A414MAV5"/>
<sequence>MIFFQLISNFCKSYFIRKHIKEQNKLLKKVGYEAIEAFMEVGKHMNINIFPFFGTLLGAYREHDFIPFDDDLDMATDIKNLTPELLDYLKKVGFEISDICITSNFHCCQLPMRYKGLTSDIYFLYKGNDEKMHTCVPFPYPNRTWEYCSKINAFRVKDIMFKSNFDTFEEVSFGNMTIIIPQGCHEILSTIYGNDFMTPKKNVHNGPAFVYYDFCENYYSCYPLDFCIENKLLY</sequence>
<evidence type="ECO:0000313" key="4">
    <source>
        <dbReference type="Proteomes" id="UP000283538"/>
    </source>
</evidence>
<dbReference type="PANTHER" id="PTHR43404:SF1">
    <property type="entry name" value="MNN4P"/>
    <property type="match status" value="1"/>
</dbReference>
<evidence type="ECO:0000313" key="5">
    <source>
        <dbReference type="Proteomes" id="UP000520291"/>
    </source>
</evidence>
<dbReference type="Proteomes" id="UP000283538">
    <property type="component" value="Unassembled WGS sequence"/>
</dbReference>
<dbReference type="RefSeq" id="WP_004294874.1">
    <property type="nucleotide sequence ID" value="NZ_JABAGL010000006.1"/>
</dbReference>
<dbReference type="GO" id="GO:0009100">
    <property type="term" value="P:glycoprotein metabolic process"/>
    <property type="evidence" value="ECO:0007669"/>
    <property type="project" value="UniProtKB-ARBA"/>
</dbReference>
<proteinExistence type="predicted"/>
<dbReference type="EMBL" id="JABAGL010000006">
    <property type="protein sequence ID" value="NME85383.1"/>
    <property type="molecule type" value="Genomic_DNA"/>
</dbReference>
<reference evidence="3 4" key="1">
    <citation type="submission" date="2018-08" db="EMBL/GenBank/DDBJ databases">
        <title>A genome reference for cultivated species of the human gut microbiota.</title>
        <authorList>
            <person name="Zou Y."/>
            <person name="Xue W."/>
            <person name="Luo G."/>
        </authorList>
    </citation>
    <scope>NUCLEOTIDE SEQUENCE [LARGE SCALE GENOMIC DNA]</scope>
    <source>
        <strain evidence="3 4">AM26-26AC</strain>
    </source>
</reference>
<evidence type="ECO:0000313" key="3">
    <source>
        <dbReference type="EMBL" id="RHF08250.1"/>
    </source>
</evidence>
<protein>
    <recommendedName>
        <fullName evidence="1">LicD/FKTN/FKRP nucleotidyltransferase domain-containing protein</fullName>
    </recommendedName>
</protein>
<dbReference type="Pfam" id="PF04991">
    <property type="entry name" value="LicD"/>
    <property type="match status" value="1"/>
</dbReference>
<gene>
    <name evidence="3" type="ORF">DW701_10550</name>
    <name evidence="2" type="ORF">HF841_05005</name>
</gene>
<evidence type="ECO:0000313" key="2">
    <source>
        <dbReference type="EMBL" id="NME85383.1"/>
    </source>
</evidence>
<dbReference type="Proteomes" id="UP000520291">
    <property type="component" value="Unassembled WGS sequence"/>
</dbReference>
<feature type="domain" description="LicD/FKTN/FKRP nucleotidyltransferase" evidence="1">
    <location>
        <begin position="46"/>
        <end position="81"/>
    </location>
</feature>
<organism evidence="3 4">
    <name type="scientific">Bacteroides eggerthii</name>
    <dbReference type="NCBI Taxonomy" id="28111"/>
    <lineage>
        <taxon>Bacteria</taxon>
        <taxon>Pseudomonadati</taxon>
        <taxon>Bacteroidota</taxon>
        <taxon>Bacteroidia</taxon>
        <taxon>Bacteroidales</taxon>
        <taxon>Bacteroidaceae</taxon>
        <taxon>Bacteroides</taxon>
    </lineage>
</organism>
<name>A0A414MAV5_9BACE</name>
<reference evidence="2 5" key="2">
    <citation type="submission" date="2020-04" db="EMBL/GenBank/DDBJ databases">
        <authorList>
            <person name="Hitch T.C.A."/>
            <person name="Wylensek D."/>
            <person name="Clavel T."/>
        </authorList>
    </citation>
    <scope>NUCLEOTIDE SEQUENCE [LARGE SCALE GENOMIC DNA]</scope>
    <source>
        <strain evidence="2 5">WCA3-601-WT-5E</strain>
    </source>
</reference>
<evidence type="ECO:0000259" key="1">
    <source>
        <dbReference type="Pfam" id="PF04991"/>
    </source>
</evidence>